<evidence type="ECO:0000313" key="2">
    <source>
        <dbReference type="Proteomes" id="UP000380217"/>
    </source>
</evidence>
<accession>A0A564TRZ7</accession>
<dbReference type="RefSeq" id="WP_154864949.1">
    <property type="nucleotide sequence ID" value="NZ_CABHNJ010000033.1"/>
</dbReference>
<protein>
    <submittedName>
        <fullName evidence="1">Uncharacterized protein</fullName>
    </submittedName>
</protein>
<gene>
    <name evidence="1" type="ORF">SSSS39_00153</name>
</gene>
<dbReference type="AlphaFoldDB" id="A0A564TRZ7"/>
<dbReference type="Proteomes" id="UP000380217">
    <property type="component" value="Unassembled WGS sequence"/>
</dbReference>
<dbReference type="EMBL" id="CABHNJ010000033">
    <property type="protein sequence ID" value="VUX09962.1"/>
    <property type="molecule type" value="Genomic_DNA"/>
</dbReference>
<proteinExistence type="predicted"/>
<name>A0A564TRZ7_STRVE</name>
<organism evidence="1 2">
    <name type="scientific">Streptococcus vestibularis</name>
    <dbReference type="NCBI Taxonomy" id="1343"/>
    <lineage>
        <taxon>Bacteria</taxon>
        <taxon>Bacillati</taxon>
        <taxon>Bacillota</taxon>
        <taxon>Bacilli</taxon>
        <taxon>Lactobacillales</taxon>
        <taxon>Streptococcaceae</taxon>
        <taxon>Streptococcus</taxon>
    </lineage>
</organism>
<reference evidence="1 2" key="1">
    <citation type="submission" date="2019-07" db="EMBL/GenBank/DDBJ databases">
        <authorList>
            <person name="Hibberd C M."/>
            <person name="Gehrig L. J."/>
            <person name="Chang H.-W."/>
            <person name="Venkatesh S."/>
        </authorList>
    </citation>
    <scope>NUCLEOTIDE SEQUENCE [LARGE SCALE GENOMIC DNA]</scope>
    <source>
        <strain evidence="1">Streptococcus_salivarius_SS_Bg39</strain>
    </source>
</reference>
<sequence length="59" mass="7206">MDELDYIKNMCDRYFLECEKLFKEPPNKWTASAANKSKIKRLGIELRQEMIDLERKYYV</sequence>
<evidence type="ECO:0000313" key="1">
    <source>
        <dbReference type="EMBL" id="VUX09962.1"/>
    </source>
</evidence>